<dbReference type="CDD" id="cd09917">
    <property type="entry name" value="F-box_SF"/>
    <property type="match status" value="1"/>
</dbReference>
<dbReference type="EMBL" id="JAFCMP010000018">
    <property type="protein sequence ID" value="KAG5191566.1"/>
    <property type="molecule type" value="Genomic_DNA"/>
</dbReference>
<dbReference type="InterPro" id="IPR036047">
    <property type="entry name" value="F-box-like_dom_sf"/>
</dbReference>
<keyword evidence="3" id="KW-1185">Reference proteome</keyword>
<dbReference type="AlphaFoldDB" id="A0A835ZEP0"/>
<dbReference type="SMART" id="SM00256">
    <property type="entry name" value="FBOX"/>
    <property type="match status" value="1"/>
</dbReference>
<feature type="domain" description="F-box" evidence="1">
    <location>
        <begin position="12"/>
        <end position="59"/>
    </location>
</feature>
<protein>
    <recommendedName>
        <fullName evidence="1">F-box domain-containing protein</fullName>
    </recommendedName>
</protein>
<evidence type="ECO:0000313" key="2">
    <source>
        <dbReference type="EMBL" id="KAG5191566.1"/>
    </source>
</evidence>
<dbReference type="InterPro" id="IPR001810">
    <property type="entry name" value="F-box_dom"/>
</dbReference>
<evidence type="ECO:0000259" key="1">
    <source>
        <dbReference type="PROSITE" id="PS50181"/>
    </source>
</evidence>
<organism evidence="2 3">
    <name type="scientific">Tribonema minus</name>
    <dbReference type="NCBI Taxonomy" id="303371"/>
    <lineage>
        <taxon>Eukaryota</taxon>
        <taxon>Sar</taxon>
        <taxon>Stramenopiles</taxon>
        <taxon>Ochrophyta</taxon>
        <taxon>PX clade</taxon>
        <taxon>Xanthophyceae</taxon>
        <taxon>Tribonematales</taxon>
        <taxon>Tribonemataceae</taxon>
        <taxon>Tribonema</taxon>
    </lineage>
</organism>
<sequence length="376" mass="40993">MRQTRRRSQLQVEAKTFLPDEVVARVSSFLPLRSVLRAGLACKRWRAAISHRSVSWTTAMWELDPFAVMGPAGVIQAAAHLSGSWLQLARRLGNPTCRDAWRCPNKAFYFNKKTLLRACRQHRQGDHEMLMNDFLYDTKPSFCVNSSKALLAALAACHDGACIRVAAPISVGETLYVRLCRLQGHPPVERCCNEGAPCNRGAKPTLHLKHGSLAPLCAIVEGLRIEAGSRWLNGESWGPGAFFPAVSAAIPNGGLLRRCDVVSYQGSALVANSGGIVAEHCTLSTDGVFLGAVVRNAEDEKRPAIGGAGTLSMRGCSVMDNQWGAFLGKDAPADVTRAVLAANTFGHNRHEDIAELYHYAGQRVQPWRRGWDDGKP</sequence>
<comment type="caution">
    <text evidence="2">The sequence shown here is derived from an EMBL/GenBank/DDBJ whole genome shotgun (WGS) entry which is preliminary data.</text>
</comment>
<proteinExistence type="predicted"/>
<dbReference type="OrthoDB" id="1733297at2759"/>
<name>A0A835ZEP0_9STRA</name>
<dbReference type="Proteomes" id="UP000664859">
    <property type="component" value="Unassembled WGS sequence"/>
</dbReference>
<dbReference type="SUPFAM" id="SSF81383">
    <property type="entry name" value="F-box domain"/>
    <property type="match status" value="1"/>
</dbReference>
<dbReference type="Gene3D" id="1.20.1280.50">
    <property type="match status" value="1"/>
</dbReference>
<dbReference type="Pfam" id="PF12937">
    <property type="entry name" value="F-box-like"/>
    <property type="match status" value="1"/>
</dbReference>
<accession>A0A835ZEP0</accession>
<gene>
    <name evidence="2" type="ORF">JKP88DRAFT_285109</name>
</gene>
<dbReference type="PROSITE" id="PS50181">
    <property type="entry name" value="FBOX"/>
    <property type="match status" value="1"/>
</dbReference>
<reference evidence="2" key="1">
    <citation type="submission" date="2021-02" db="EMBL/GenBank/DDBJ databases">
        <title>First Annotated Genome of the Yellow-green Alga Tribonema minus.</title>
        <authorList>
            <person name="Mahan K.M."/>
        </authorList>
    </citation>
    <scope>NUCLEOTIDE SEQUENCE</scope>
    <source>
        <strain evidence="2">UTEX B ZZ1240</strain>
    </source>
</reference>
<evidence type="ECO:0000313" key="3">
    <source>
        <dbReference type="Proteomes" id="UP000664859"/>
    </source>
</evidence>